<dbReference type="EMBL" id="CM017326">
    <property type="protein sequence ID" value="KAE8077323.1"/>
    <property type="molecule type" value="Genomic_DNA"/>
</dbReference>
<dbReference type="Proteomes" id="UP000327013">
    <property type="component" value="Chromosome 6"/>
</dbReference>
<reference evidence="1 2" key="1">
    <citation type="submission" date="2019-06" db="EMBL/GenBank/DDBJ databases">
        <title>A chromosomal-level reference genome of Carpinus fangiana (Coryloideae, Betulaceae).</title>
        <authorList>
            <person name="Yang X."/>
            <person name="Wang Z."/>
            <person name="Zhang L."/>
            <person name="Hao G."/>
            <person name="Liu J."/>
            <person name="Yang Y."/>
        </authorList>
    </citation>
    <scope>NUCLEOTIDE SEQUENCE [LARGE SCALE GENOMIC DNA]</scope>
    <source>
        <strain evidence="1">Cfa_2016G</strain>
        <tissue evidence="1">Leaf</tissue>
    </source>
</reference>
<sequence length="53" mass="5632">MAKISSGEVAKIGNQVMQLKHGLPKEVTTTITPILILRTKIACTIPILFGGKA</sequence>
<gene>
    <name evidence="1" type="ORF">FH972_015895</name>
</gene>
<evidence type="ECO:0000313" key="2">
    <source>
        <dbReference type="Proteomes" id="UP000327013"/>
    </source>
</evidence>
<organism evidence="1 2">
    <name type="scientific">Carpinus fangiana</name>
    <dbReference type="NCBI Taxonomy" id="176857"/>
    <lineage>
        <taxon>Eukaryota</taxon>
        <taxon>Viridiplantae</taxon>
        <taxon>Streptophyta</taxon>
        <taxon>Embryophyta</taxon>
        <taxon>Tracheophyta</taxon>
        <taxon>Spermatophyta</taxon>
        <taxon>Magnoliopsida</taxon>
        <taxon>eudicotyledons</taxon>
        <taxon>Gunneridae</taxon>
        <taxon>Pentapetalae</taxon>
        <taxon>rosids</taxon>
        <taxon>fabids</taxon>
        <taxon>Fagales</taxon>
        <taxon>Betulaceae</taxon>
        <taxon>Carpinus</taxon>
    </lineage>
</organism>
<keyword evidence="2" id="KW-1185">Reference proteome</keyword>
<accession>A0A5N6RE79</accession>
<evidence type="ECO:0000313" key="1">
    <source>
        <dbReference type="EMBL" id="KAE8077323.1"/>
    </source>
</evidence>
<proteinExistence type="predicted"/>
<name>A0A5N6RE79_9ROSI</name>
<dbReference type="AlphaFoldDB" id="A0A5N6RE79"/>
<protein>
    <submittedName>
        <fullName evidence="1">Uncharacterized protein</fullName>
    </submittedName>
</protein>